<evidence type="ECO:0000313" key="1">
    <source>
        <dbReference type="EMBL" id="CAD9292544.1"/>
    </source>
</evidence>
<organism evidence="1">
    <name type="scientific">Grammatophora oceanica</name>
    <dbReference type="NCBI Taxonomy" id="210454"/>
    <lineage>
        <taxon>Eukaryota</taxon>
        <taxon>Sar</taxon>
        <taxon>Stramenopiles</taxon>
        <taxon>Ochrophyta</taxon>
        <taxon>Bacillariophyta</taxon>
        <taxon>Fragilariophyceae</taxon>
        <taxon>Fragilariophycidae</taxon>
        <taxon>Rhabdonematales</taxon>
        <taxon>Grammatophoraceae</taxon>
        <taxon>Grammatophora</taxon>
    </lineage>
</organism>
<reference evidence="1" key="1">
    <citation type="submission" date="2021-01" db="EMBL/GenBank/DDBJ databases">
        <authorList>
            <person name="Corre E."/>
            <person name="Pelletier E."/>
            <person name="Niang G."/>
            <person name="Scheremetjew M."/>
            <person name="Finn R."/>
            <person name="Kale V."/>
            <person name="Holt S."/>
            <person name="Cochrane G."/>
            <person name="Meng A."/>
            <person name="Brown T."/>
            <person name="Cohen L."/>
        </authorList>
    </citation>
    <scope>NUCLEOTIDE SEQUENCE</scope>
    <source>
        <strain evidence="1">CCMP 410</strain>
    </source>
</reference>
<sequence>MPTPNLVDTKSLFEIRYQTIACLFLFRSPADAVSSNFAFSEYVSQNFQNCNRSKKKQRRQRTVMTVDTFLTRSLMNHAQVPAGEAVYHKVTLRRKQASNQSHYDL</sequence>
<gene>
    <name evidence="1" type="ORF">GOCE00092_LOCUS17627</name>
</gene>
<dbReference type="AlphaFoldDB" id="A0A7S1VBE5"/>
<proteinExistence type="predicted"/>
<name>A0A7S1VBE5_9STRA</name>
<accession>A0A7S1VBE5</accession>
<protein>
    <submittedName>
        <fullName evidence="1">Uncharacterized protein</fullName>
    </submittedName>
</protein>
<dbReference type="EMBL" id="HBGK01034014">
    <property type="protein sequence ID" value="CAD9292544.1"/>
    <property type="molecule type" value="Transcribed_RNA"/>
</dbReference>